<proteinExistence type="predicted"/>
<dbReference type="EMBL" id="JXLP01000012">
    <property type="protein sequence ID" value="KIL77795.1"/>
    <property type="molecule type" value="Genomic_DNA"/>
</dbReference>
<dbReference type="InterPro" id="IPR012337">
    <property type="entry name" value="RNaseH-like_sf"/>
</dbReference>
<protein>
    <submittedName>
        <fullName evidence="2">Mobile element protein</fullName>
    </submittedName>
</protein>
<dbReference type="PANTHER" id="PTHR46889:SF4">
    <property type="entry name" value="TRANSPOSASE INSO FOR INSERTION SEQUENCE ELEMENT IS911B-RELATED"/>
    <property type="match status" value="1"/>
</dbReference>
<organism evidence="2 3">
    <name type="scientific">Bacillus badius</name>
    <dbReference type="NCBI Taxonomy" id="1455"/>
    <lineage>
        <taxon>Bacteria</taxon>
        <taxon>Bacillati</taxon>
        <taxon>Bacillota</taxon>
        <taxon>Bacilli</taxon>
        <taxon>Bacillales</taxon>
        <taxon>Bacillaceae</taxon>
        <taxon>Pseudobacillus</taxon>
    </lineage>
</organism>
<dbReference type="SUPFAM" id="SSF53098">
    <property type="entry name" value="Ribonuclease H-like"/>
    <property type="match status" value="1"/>
</dbReference>
<dbReference type="InterPro" id="IPR050900">
    <property type="entry name" value="Transposase_IS3/IS150/IS904"/>
</dbReference>
<dbReference type="PANTHER" id="PTHR46889">
    <property type="entry name" value="TRANSPOSASE INSF FOR INSERTION SEQUENCE IS3B-RELATED"/>
    <property type="match status" value="1"/>
</dbReference>
<name>A0ABR5ASR7_BACBA</name>
<dbReference type="InterPro" id="IPR001584">
    <property type="entry name" value="Integrase_cat-core"/>
</dbReference>
<dbReference type="Proteomes" id="UP000031982">
    <property type="component" value="Unassembled WGS sequence"/>
</dbReference>
<comment type="caution">
    <text evidence="2">The sequence shown here is derived from an EMBL/GenBank/DDBJ whole genome shotgun (WGS) entry which is preliminary data.</text>
</comment>
<feature type="domain" description="Integrase catalytic" evidence="1">
    <location>
        <begin position="24"/>
        <end position="79"/>
    </location>
</feature>
<evidence type="ECO:0000313" key="2">
    <source>
        <dbReference type="EMBL" id="KIL77795.1"/>
    </source>
</evidence>
<dbReference type="Gene3D" id="3.30.420.10">
    <property type="entry name" value="Ribonuclease H-like superfamily/Ribonuclease H"/>
    <property type="match status" value="1"/>
</dbReference>
<dbReference type="Pfam" id="PF13333">
    <property type="entry name" value="rve_2"/>
    <property type="match status" value="1"/>
</dbReference>
<accession>A0ABR5ASR7</accession>
<gene>
    <name evidence="2" type="ORF">SD77_1124</name>
</gene>
<keyword evidence="3" id="KW-1185">Reference proteome</keyword>
<evidence type="ECO:0000259" key="1">
    <source>
        <dbReference type="Pfam" id="PF13333"/>
    </source>
</evidence>
<reference evidence="2 3" key="1">
    <citation type="submission" date="2015-01" db="EMBL/GenBank/DDBJ databases">
        <title>Genome Assembly of Bacillus badius MTCC 1458.</title>
        <authorList>
            <person name="Verma A."/>
            <person name="Khatri I."/>
            <person name="Mual P."/>
            <person name="Subramanian S."/>
            <person name="Krishnamurthi S."/>
        </authorList>
    </citation>
    <scope>NUCLEOTIDE SEQUENCE [LARGE SCALE GENOMIC DNA]</scope>
    <source>
        <strain evidence="2 3">MTCC 1458</strain>
    </source>
</reference>
<dbReference type="InterPro" id="IPR036397">
    <property type="entry name" value="RNaseH_sf"/>
</dbReference>
<evidence type="ECO:0000313" key="3">
    <source>
        <dbReference type="Proteomes" id="UP000031982"/>
    </source>
</evidence>
<sequence length="83" mass="9679">MLSTFQIGRSLSMKGCPYDNAVAEATFKMIKTEFVQQIKFDRLEHLTLEFSDYVNWFNKLRIHGTLGYLSPIEYNRASLKKVV</sequence>